<dbReference type="PATRIC" id="fig|626887.3.peg.1510"/>
<dbReference type="Proteomes" id="UP000013165">
    <property type="component" value="Unassembled WGS sequence"/>
</dbReference>
<dbReference type="eggNOG" id="COG3706">
    <property type="taxonomic scope" value="Bacteria"/>
</dbReference>
<feature type="transmembrane region" description="Helical" evidence="4">
    <location>
        <begin position="24"/>
        <end position="46"/>
    </location>
</feature>
<dbReference type="NCBIfam" id="TIGR00254">
    <property type="entry name" value="GGDEF"/>
    <property type="match status" value="1"/>
</dbReference>
<organism evidence="6 7">
    <name type="scientific">Marinobacter nanhaiticus D15-8W</name>
    <dbReference type="NCBI Taxonomy" id="626887"/>
    <lineage>
        <taxon>Bacteria</taxon>
        <taxon>Pseudomonadati</taxon>
        <taxon>Pseudomonadota</taxon>
        <taxon>Gammaproteobacteria</taxon>
        <taxon>Pseudomonadales</taxon>
        <taxon>Marinobacteraceae</taxon>
        <taxon>Marinobacter</taxon>
    </lineage>
</organism>
<comment type="cofactor">
    <cofactor evidence="1">
        <name>Mg(2+)</name>
        <dbReference type="ChEBI" id="CHEBI:18420"/>
    </cofactor>
</comment>
<dbReference type="InterPro" id="IPR050469">
    <property type="entry name" value="Diguanylate_Cyclase"/>
</dbReference>
<dbReference type="GO" id="GO:1902201">
    <property type="term" value="P:negative regulation of bacterial-type flagellum-dependent cell motility"/>
    <property type="evidence" value="ECO:0007669"/>
    <property type="project" value="TreeGrafter"/>
</dbReference>
<dbReference type="InterPro" id="IPR043128">
    <property type="entry name" value="Rev_trsase/Diguanyl_cyclase"/>
</dbReference>
<reference evidence="6 7" key="1">
    <citation type="journal article" date="2013" name="Genome Announc.">
        <title>Genome Sequence of the Polycyclic Aromatic Hydrocarbon-Degrading Bacterium Strain Marinobacter nanhaiticus D15-8WT.</title>
        <authorList>
            <person name="Cui Z."/>
            <person name="Gao W."/>
            <person name="Li Q."/>
            <person name="Xu G."/>
            <person name="Zheng L."/>
        </authorList>
    </citation>
    <scope>NUCLEOTIDE SEQUENCE [LARGE SCALE GENOMIC DNA]</scope>
    <source>
        <strain evidence="6 7">D15-8W</strain>
    </source>
</reference>
<evidence type="ECO:0000259" key="5">
    <source>
        <dbReference type="PROSITE" id="PS50887"/>
    </source>
</evidence>
<dbReference type="CDD" id="cd01949">
    <property type="entry name" value="GGDEF"/>
    <property type="match status" value="1"/>
</dbReference>
<feature type="transmembrane region" description="Helical" evidence="4">
    <location>
        <begin position="160"/>
        <end position="182"/>
    </location>
</feature>
<dbReference type="GO" id="GO:0052621">
    <property type="term" value="F:diguanylate cyclase activity"/>
    <property type="evidence" value="ECO:0007669"/>
    <property type="project" value="UniProtKB-EC"/>
</dbReference>
<feature type="transmembrane region" description="Helical" evidence="4">
    <location>
        <begin position="94"/>
        <end position="121"/>
    </location>
</feature>
<evidence type="ECO:0000256" key="1">
    <source>
        <dbReference type="ARBA" id="ARBA00001946"/>
    </source>
</evidence>
<dbReference type="GO" id="GO:0043709">
    <property type="term" value="P:cell adhesion involved in single-species biofilm formation"/>
    <property type="evidence" value="ECO:0007669"/>
    <property type="project" value="TreeGrafter"/>
</dbReference>
<evidence type="ECO:0000313" key="6">
    <source>
        <dbReference type="EMBL" id="ENO15196.1"/>
    </source>
</evidence>
<feature type="transmembrane region" description="Helical" evidence="4">
    <location>
        <begin position="52"/>
        <end position="73"/>
    </location>
</feature>
<keyword evidence="4" id="KW-0472">Membrane</keyword>
<dbReference type="HOGENOM" id="CLU_000445_11_2_6"/>
<sequence>MISALERFWLLGTQGKPARLVRQIALSNQIGILGALATLPYQVFYLLYDIELYWPVFVCNLVFMAVYLAVPLINRRGDHSRARNLVLINGCTQIFVVTFFIGGGAGIHLFYFAIGSIQALIFRRHHSWLLVAVLAGVIALFMICEFVFTEGVTPLPPAMVPFIFTISVIGTMALSGSFSHLFRTEIDRAEERLIRNNRDLEKLSTTDQLTGLANRRSLDQFLASADLPGGIASAQPLSVLMCDVDCFKPYNDYYGHQAGDDCLRRIAQTLTDVVRRPTDLVVRYGGEEFVVVLPHTAEADASVIAERVREAVDQLQIPHAASTVADHVTLSIGLSALGREESRRAAQVFSRADQALYEAKTQGRNRVVVGT</sequence>
<keyword evidence="4" id="KW-0812">Transmembrane</keyword>
<gene>
    <name evidence="6" type="ORF">J057_07596</name>
</gene>
<evidence type="ECO:0000313" key="7">
    <source>
        <dbReference type="Proteomes" id="UP000013165"/>
    </source>
</evidence>
<dbReference type="FunFam" id="3.30.70.270:FF:000001">
    <property type="entry name" value="Diguanylate cyclase domain protein"/>
    <property type="match status" value="1"/>
</dbReference>
<accession>N6WUI9</accession>
<keyword evidence="7" id="KW-1185">Reference proteome</keyword>
<dbReference type="Pfam" id="PF20967">
    <property type="entry name" value="MASE7"/>
    <property type="match status" value="1"/>
</dbReference>
<evidence type="ECO:0000256" key="4">
    <source>
        <dbReference type="SAM" id="Phobius"/>
    </source>
</evidence>
<dbReference type="OrthoDB" id="73375at2"/>
<dbReference type="GO" id="GO:0005886">
    <property type="term" value="C:plasma membrane"/>
    <property type="evidence" value="ECO:0007669"/>
    <property type="project" value="TreeGrafter"/>
</dbReference>
<feature type="transmembrane region" description="Helical" evidence="4">
    <location>
        <begin position="127"/>
        <end position="148"/>
    </location>
</feature>
<dbReference type="EMBL" id="APLQ01000011">
    <property type="protein sequence ID" value="ENO15196.1"/>
    <property type="molecule type" value="Genomic_DNA"/>
</dbReference>
<dbReference type="InterPro" id="IPR000160">
    <property type="entry name" value="GGDEF_dom"/>
</dbReference>
<dbReference type="PANTHER" id="PTHR45138">
    <property type="entry name" value="REGULATORY COMPONENTS OF SENSORY TRANSDUCTION SYSTEM"/>
    <property type="match status" value="1"/>
</dbReference>
<dbReference type="EC" id="2.7.7.65" evidence="2"/>
<dbReference type="PROSITE" id="PS50887">
    <property type="entry name" value="GGDEF"/>
    <property type="match status" value="1"/>
</dbReference>
<dbReference type="PANTHER" id="PTHR45138:SF9">
    <property type="entry name" value="DIGUANYLATE CYCLASE DGCM-RELATED"/>
    <property type="match status" value="1"/>
</dbReference>
<feature type="domain" description="GGDEF" evidence="5">
    <location>
        <begin position="235"/>
        <end position="371"/>
    </location>
</feature>
<dbReference type="AlphaFoldDB" id="N6WUI9"/>
<dbReference type="Gene3D" id="3.30.70.270">
    <property type="match status" value="1"/>
</dbReference>
<name>N6WUI9_9GAMM</name>
<protein>
    <recommendedName>
        <fullName evidence="2">diguanylate cyclase</fullName>
        <ecNumber evidence="2">2.7.7.65</ecNumber>
    </recommendedName>
</protein>
<dbReference type="Pfam" id="PF00990">
    <property type="entry name" value="GGDEF"/>
    <property type="match status" value="1"/>
</dbReference>
<evidence type="ECO:0000256" key="3">
    <source>
        <dbReference type="ARBA" id="ARBA00034247"/>
    </source>
</evidence>
<keyword evidence="4" id="KW-1133">Transmembrane helix</keyword>
<dbReference type="RefSeq" id="WP_004579492.1">
    <property type="nucleotide sequence ID" value="NZ_AP028878.1"/>
</dbReference>
<dbReference type="InterPro" id="IPR029787">
    <property type="entry name" value="Nucleotide_cyclase"/>
</dbReference>
<comment type="catalytic activity">
    <reaction evidence="3">
        <text>2 GTP = 3',3'-c-di-GMP + 2 diphosphate</text>
        <dbReference type="Rhea" id="RHEA:24898"/>
        <dbReference type="ChEBI" id="CHEBI:33019"/>
        <dbReference type="ChEBI" id="CHEBI:37565"/>
        <dbReference type="ChEBI" id="CHEBI:58805"/>
        <dbReference type="EC" id="2.7.7.65"/>
    </reaction>
</comment>
<evidence type="ECO:0000256" key="2">
    <source>
        <dbReference type="ARBA" id="ARBA00012528"/>
    </source>
</evidence>
<proteinExistence type="predicted"/>
<dbReference type="SUPFAM" id="SSF55073">
    <property type="entry name" value="Nucleotide cyclase"/>
    <property type="match status" value="1"/>
</dbReference>
<dbReference type="SMART" id="SM00267">
    <property type="entry name" value="GGDEF"/>
    <property type="match status" value="1"/>
</dbReference>
<dbReference type="InterPro" id="IPR048432">
    <property type="entry name" value="MASE7"/>
</dbReference>
<dbReference type="STRING" id="626887.J057_07596"/>
<comment type="caution">
    <text evidence="6">The sequence shown here is derived from an EMBL/GenBank/DDBJ whole genome shotgun (WGS) entry which is preliminary data.</text>
</comment>